<evidence type="ECO:0000313" key="1">
    <source>
        <dbReference type="EMBL" id="MDR6270430.1"/>
    </source>
</evidence>
<organism evidence="1 2">
    <name type="scientific">Arthrobacter russicus</name>
    <dbReference type="NCBI Taxonomy" id="172040"/>
    <lineage>
        <taxon>Bacteria</taxon>
        <taxon>Bacillati</taxon>
        <taxon>Actinomycetota</taxon>
        <taxon>Actinomycetes</taxon>
        <taxon>Micrococcales</taxon>
        <taxon>Micrococcaceae</taxon>
        <taxon>Arthrobacter</taxon>
    </lineage>
</organism>
<evidence type="ECO:0000313" key="2">
    <source>
        <dbReference type="Proteomes" id="UP001185069"/>
    </source>
</evidence>
<sequence>MIELAVFDMAGTTIDDHGLVYQALRGCVEETGASVAQADLQLWMGTDKVTAINALMRLGGVEPAGEAVHAAFARFRALLADFYAGRPPIALPGAESALQTLRGRGIKIALTTGFDDEVAYPLLDSLGWSLGPDGLLDTVVTTTDVRAGRPAPYMIHRAMERTGAQDVRAVLSAGDTLVDVQAANQGGVLSVGVLTGSLTAEDFASAAPDYVLSSAADVPTLRETQPA</sequence>
<dbReference type="RefSeq" id="WP_309799512.1">
    <property type="nucleotide sequence ID" value="NZ_BAAAHY010000007.1"/>
</dbReference>
<dbReference type="SFLD" id="SFLDS00003">
    <property type="entry name" value="Haloacid_Dehalogenase"/>
    <property type="match status" value="1"/>
</dbReference>
<protein>
    <submittedName>
        <fullName evidence="1">Phosphonatase-like hydrolase</fullName>
    </submittedName>
</protein>
<gene>
    <name evidence="1" type="ORF">JOE69_002668</name>
</gene>
<dbReference type="Gene3D" id="3.40.50.1000">
    <property type="entry name" value="HAD superfamily/HAD-like"/>
    <property type="match status" value="1"/>
</dbReference>
<dbReference type="InterPro" id="IPR023214">
    <property type="entry name" value="HAD_sf"/>
</dbReference>
<reference evidence="1 2" key="1">
    <citation type="submission" date="2023-07" db="EMBL/GenBank/DDBJ databases">
        <title>Sequencing the genomes of 1000 actinobacteria strains.</title>
        <authorList>
            <person name="Klenk H.-P."/>
        </authorList>
    </citation>
    <scope>NUCLEOTIDE SEQUENCE [LARGE SCALE GENOMIC DNA]</scope>
    <source>
        <strain evidence="1 2">DSM 14555</strain>
    </source>
</reference>
<dbReference type="InterPro" id="IPR023198">
    <property type="entry name" value="PGP-like_dom2"/>
</dbReference>
<dbReference type="SFLD" id="SFLDG01129">
    <property type="entry name" value="C1.5:_HAD__Beta-PGM__Phosphata"/>
    <property type="match status" value="1"/>
</dbReference>
<name>A0ABU1JE50_9MICC</name>
<proteinExistence type="predicted"/>
<dbReference type="Proteomes" id="UP001185069">
    <property type="component" value="Unassembled WGS sequence"/>
</dbReference>
<dbReference type="InterPro" id="IPR022468">
    <property type="entry name" value="PhnX-like"/>
</dbReference>
<dbReference type="Pfam" id="PF00702">
    <property type="entry name" value="Hydrolase"/>
    <property type="match status" value="1"/>
</dbReference>
<dbReference type="InterPro" id="IPR050155">
    <property type="entry name" value="HAD-like_hydrolase_sf"/>
</dbReference>
<dbReference type="InterPro" id="IPR036412">
    <property type="entry name" value="HAD-like_sf"/>
</dbReference>
<dbReference type="PANTHER" id="PTHR43434:SF19">
    <property type="entry name" value="PHOSPHONOACETALDEHYDE HYDROLASE"/>
    <property type="match status" value="1"/>
</dbReference>
<dbReference type="NCBIfam" id="TIGR03351">
    <property type="entry name" value="PhnX-like"/>
    <property type="match status" value="1"/>
</dbReference>
<dbReference type="Gene3D" id="1.10.150.240">
    <property type="entry name" value="Putative phosphatase, domain 2"/>
    <property type="match status" value="1"/>
</dbReference>
<dbReference type="SUPFAM" id="SSF56784">
    <property type="entry name" value="HAD-like"/>
    <property type="match status" value="1"/>
</dbReference>
<comment type="caution">
    <text evidence="1">The sequence shown here is derived from an EMBL/GenBank/DDBJ whole genome shotgun (WGS) entry which is preliminary data.</text>
</comment>
<keyword evidence="2" id="KW-1185">Reference proteome</keyword>
<accession>A0ABU1JE50</accession>
<dbReference type="PANTHER" id="PTHR43434">
    <property type="entry name" value="PHOSPHOGLYCOLATE PHOSPHATASE"/>
    <property type="match status" value="1"/>
</dbReference>
<dbReference type="EMBL" id="JAVDQF010000001">
    <property type="protein sequence ID" value="MDR6270430.1"/>
    <property type="molecule type" value="Genomic_DNA"/>
</dbReference>